<feature type="transmembrane region" description="Helical" evidence="14">
    <location>
        <begin position="135"/>
        <end position="153"/>
    </location>
</feature>
<keyword evidence="4 14" id="KW-1003">Cell membrane</keyword>
<comment type="similarity">
    <text evidence="14">Belongs to the UbiA prenyltransferase family. Protoheme IX farnesyltransferase subfamily.</text>
</comment>
<accession>A0ABT7C7J0</accession>
<evidence type="ECO:0000313" key="15">
    <source>
        <dbReference type="EMBL" id="MDJ1371117.1"/>
    </source>
</evidence>
<keyword evidence="5 14" id="KW-0808">Transferase</keyword>
<feature type="transmembrane region" description="Helical" evidence="14">
    <location>
        <begin position="160"/>
        <end position="179"/>
    </location>
</feature>
<comment type="catalytic activity">
    <reaction evidence="13 14">
        <text>heme b + (2E,6E)-farnesyl diphosphate + H2O = Fe(II)-heme o + diphosphate</text>
        <dbReference type="Rhea" id="RHEA:28070"/>
        <dbReference type="ChEBI" id="CHEBI:15377"/>
        <dbReference type="ChEBI" id="CHEBI:33019"/>
        <dbReference type="ChEBI" id="CHEBI:60344"/>
        <dbReference type="ChEBI" id="CHEBI:60530"/>
        <dbReference type="ChEBI" id="CHEBI:175763"/>
        <dbReference type="EC" id="2.5.1.141"/>
    </reaction>
</comment>
<feature type="transmembrane region" description="Helical" evidence="14">
    <location>
        <begin position="292"/>
        <end position="315"/>
    </location>
</feature>
<feature type="transmembrane region" description="Helical" evidence="14">
    <location>
        <begin position="39"/>
        <end position="59"/>
    </location>
</feature>
<feature type="transmembrane region" description="Helical" evidence="14">
    <location>
        <begin position="228"/>
        <end position="249"/>
    </location>
</feature>
<dbReference type="EC" id="2.5.1.141" evidence="3 14"/>
<reference evidence="15" key="2">
    <citation type="journal article" date="2022" name="Sci. Rep.">
        <title>In silico prediction of the enzymes involved in the degradation of the herbicide molinate by Gulosibacter molinativorax ON4T.</title>
        <authorList>
            <person name="Lopes A.R."/>
            <person name="Bunin E."/>
            <person name="Viana A.T."/>
            <person name="Froufe H."/>
            <person name="Munoz-Merida A."/>
            <person name="Pinho D."/>
            <person name="Figueiredo J."/>
            <person name="Barroso C."/>
            <person name="Vaz-Moreira I."/>
            <person name="Bellanger X."/>
            <person name="Egas C."/>
            <person name="Nunes O.C."/>
        </authorList>
    </citation>
    <scope>NUCLEOTIDE SEQUENCE</scope>
    <source>
        <strain evidence="15">ON4</strain>
    </source>
</reference>
<evidence type="ECO:0000256" key="11">
    <source>
        <dbReference type="ARBA" id="ARBA00040810"/>
    </source>
</evidence>
<keyword evidence="16" id="KW-1185">Reference proteome</keyword>
<dbReference type="CDD" id="cd13957">
    <property type="entry name" value="PT_UbiA_Cox10"/>
    <property type="match status" value="1"/>
</dbReference>
<comment type="subcellular location">
    <subcellularLocation>
        <location evidence="1 14">Cell membrane</location>
        <topology evidence="1 14">Multi-pass membrane protein</topology>
    </subcellularLocation>
</comment>
<feature type="transmembrane region" description="Helical" evidence="14">
    <location>
        <begin position="255"/>
        <end position="271"/>
    </location>
</feature>
<protein>
    <recommendedName>
        <fullName evidence="11 14">Protoheme IX farnesyltransferase</fullName>
        <ecNumber evidence="3 14">2.5.1.141</ecNumber>
    </recommendedName>
    <alternativeName>
        <fullName evidence="12 14">Heme B farnesyltransferase</fullName>
    </alternativeName>
    <alternativeName>
        <fullName evidence="10 14">Heme O synthase</fullName>
    </alternativeName>
</protein>
<dbReference type="InterPro" id="IPR000537">
    <property type="entry name" value="UbiA_prenyltransferase"/>
</dbReference>
<reference evidence="15" key="1">
    <citation type="submission" date="2018-03" db="EMBL/GenBank/DDBJ databases">
        <authorList>
            <person name="Nunes O.C."/>
            <person name="Lopes A.R."/>
            <person name="Froufe H."/>
            <person name="Munoz-Merida A."/>
            <person name="Barroso C."/>
            <person name="Egas C."/>
        </authorList>
    </citation>
    <scope>NUCLEOTIDE SEQUENCE</scope>
    <source>
        <strain evidence="15">ON4</strain>
    </source>
</reference>
<evidence type="ECO:0000256" key="7">
    <source>
        <dbReference type="ARBA" id="ARBA00022989"/>
    </source>
</evidence>
<evidence type="ECO:0000256" key="6">
    <source>
        <dbReference type="ARBA" id="ARBA00022692"/>
    </source>
</evidence>
<keyword evidence="6 14" id="KW-0812">Transmembrane</keyword>
<evidence type="ECO:0000256" key="8">
    <source>
        <dbReference type="ARBA" id="ARBA00023133"/>
    </source>
</evidence>
<dbReference type="PROSITE" id="PS00943">
    <property type="entry name" value="UBIA"/>
    <property type="match status" value="1"/>
</dbReference>
<evidence type="ECO:0000256" key="5">
    <source>
        <dbReference type="ARBA" id="ARBA00022679"/>
    </source>
</evidence>
<proteinExistence type="inferred from homology"/>
<evidence type="ECO:0000256" key="9">
    <source>
        <dbReference type="ARBA" id="ARBA00023136"/>
    </source>
</evidence>
<keyword evidence="9 14" id="KW-0472">Membrane</keyword>
<dbReference type="Gene3D" id="1.10.357.140">
    <property type="entry name" value="UbiA prenyltransferase"/>
    <property type="match status" value="1"/>
</dbReference>
<dbReference type="Proteomes" id="UP001170379">
    <property type="component" value="Unassembled WGS sequence"/>
</dbReference>
<feature type="transmembrane region" description="Helical" evidence="14">
    <location>
        <begin position="65"/>
        <end position="85"/>
    </location>
</feature>
<dbReference type="EMBL" id="PXVD01000009">
    <property type="protein sequence ID" value="MDJ1371117.1"/>
    <property type="molecule type" value="Genomic_DNA"/>
</dbReference>
<keyword evidence="7 14" id="KW-1133">Transmembrane helix</keyword>
<comment type="function">
    <text evidence="14">Converts heme B (protoheme IX) to heme O by substitution of the vinyl group on carbon 2 of heme B porphyrin ring with a hydroxyethyl farnesyl side group.</text>
</comment>
<dbReference type="PANTHER" id="PTHR43448">
    <property type="entry name" value="PROTOHEME IX FARNESYLTRANSFERASE, MITOCHONDRIAL"/>
    <property type="match status" value="1"/>
</dbReference>
<organism evidence="15 16">
    <name type="scientific">Gulosibacter molinativorax</name>
    <dbReference type="NCBI Taxonomy" id="256821"/>
    <lineage>
        <taxon>Bacteria</taxon>
        <taxon>Bacillati</taxon>
        <taxon>Actinomycetota</taxon>
        <taxon>Actinomycetes</taxon>
        <taxon>Micrococcales</taxon>
        <taxon>Microbacteriaceae</taxon>
        <taxon>Gulosibacter</taxon>
    </lineage>
</organism>
<feature type="transmembrane region" description="Helical" evidence="14">
    <location>
        <begin position="106"/>
        <end position="129"/>
    </location>
</feature>
<dbReference type="InterPro" id="IPR030470">
    <property type="entry name" value="UbiA_prenylTrfase_CS"/>
</dbReference>
<sequence>MTGTSTQANAVDVSGNSPAERSKLKRKIAAYVSLTKPRIIELLLVTTLPTMFLAAGGLFSPWLALGVLLGGTLSAASANVFNCYLDRDIDKLMRRTKNRPLVTGEVSPRESLVFAWILGIASTVVLWLVANPLTAVLSVAAILLYVVFYTMILKRRTDQNIVWGGIAGCMPVLIGWASVTNSLSWEPLILFAVIFLWTPAHYWPLSVKYADDYEKADVPMLSVTMGEGAVAMQSVLYAWATVIASLLLIPVAPMGWIYTIAVVGAGVWFIAEAHRLYHAVVTNNGEAKPMRVFHLSITYLTLVFIGVGLDPIFYFPLG</sequence>
<dbReference type="InterPro" id="IPR006369">
    <property type="entry name" value="Protohaem_IX_farnesylTrfase"/>
</dbReference>
<evidence type="ECO:0000256" key="14">
    <source>
        <dbReference type="HAMAP-Rule" id="MF_00154"/>
    </source>
</evidence>
<dbReference type="PANTHER" id="PTHR43448:SF7">
    <property type="entry name" value="4-HYDROXYBENZOATE SOLANESYLTRANSFERASE"/>
    <property type="match status" value="1"/>
</dbReference>
<evidence type="ECO:0000256" key="12">
    <source>
        <dbReference type="ARBA" id="ARBA00042475"/>
    </source>
</evidence>
<evidence type="ECO:0000256" key="4">
    <source>
        <dbReference type="ARBA" id="ARBA00022475"/>
    </source>
</evidence>
<evidence type="ECO:0000313" key="16">
    <source>
        <dbReference type="Proteomes" id="UP001170379"/>
    </source>
</evidence>
<dbReference type="NCBIfam" id="TIGR01473">
    <property type="entry name" value="cyoE_ctaB"/>
    <property type="match status" value="1"/>
</dbReference>
<dbReference type="HAMAP" id="MF_00154">
    <property type="entry name" value="CyoE_CtaB"/>
    <property type="match status" value="1"/>
</dbReference>
<dbReference type="Pfam" id="PF01040">
    <property type="entry name" value="UbiA"/>
    <property type="match status" value="1"/>
</dbReference>
<evidence type="ECO:0000256" key="1">
    <source>
        <dbReference type="ARBA" id="ARBA00004651"/>
    </source>
</evidence>
<feature type="transmembrane region" description="Helical" evidence="14">
    <location>
        <begin position="185"/>
        <end position="207"/>
    </location>
</feature>
<keyword evidence="8 14" id="KW-0350">Heme biosynthesis</keyword>
<evidence type="ECO:0000256" key="10">
    <source>
        <dbReference type="ARBA" id="ARBA00030253"/>
    </source>
</evidence>
<name>A0ABT7C7J0_9MICO</name>
<dbReference type="InterPro" id="IPR044878">
    <property type="entry name" value="UbiA_sf"/>
</dbReference>
<comment type="miscellaneous">
    <text evidence="14">Carbon 2 of the heme B porphyrin ring is defined according to the Fischer nomenclature.</text>
</comment>
<evidence type="ECO:0000256" key="13">
    <source>
        <dbReference type="ARBA" id="ARBA00047690"/>
    </source>
</evidence>
<dbReference type="NCBIfam" id="NF003349">
    <property type="entry name" value="PRK04375.1-2"/>
    <property type="match status" value="1"/>
</dbReference>
<comment type="caution">
    <text evidence="15">The sequence shown here is derived from an EMBL/GenBank/DDBJ whole genome shotgun (WGS) entry which is preliminary data.</text>
</comment>
<evidence type="ECO:0000256" key="3">
    <source>
        <dbReference type="ARBA" id="ARBA00012292"/>
    </source>
</evidence>
<comment type="pathway">
    <text evidence="2 14">Porphyrin-containing compound metabolism; heme O biosynthesis; heme O from protoheme: step 1/1.</text>
</comment>
<evidence type="ECO:0000256" key="2">
    <source>
        <dbReference type="ARBA" id="ARBA00004919"/>
    </source>
</evidence>
<dbReference type="RefSeq" id="WP_106486571.1">
    <property type="nucleotide sequence ID" value="NZ_CP028426.1"/>
</dbReference>
<gene>
    <name evidence="14" type="primary">ctaB</name>
    <name evidence="15" type="ORF">C7K25_07020</name>
</gene>